<organism evidence="1 2">
    <name type="scientific">Orenia metallireducens</name>
    <dbReference type="NCBI Taxonomy" id="1413210"/>
    <lineage>
        <taxon>Bacteria</taxon>
        <taxon>Bacillati</taxon>
        <taxon>Bacillota</taxon>
        <taxon>Clostridia</taxon>
        <taxon>Halanaerobiales</taxon>
        <taxon>Halobacteroidaceae</taxon>
        <taxon>Orenia</taxon>
    </lineage>
</organism>
<evidence type="ECO:0000313" key="1">
    <source>
        <dbReference type="EMBL" id="SNY48007.1"/>
    </source>
</evidence>
<evidence type="ECO:0000313" key="2">
    <source>
        <dbReference type="Proteomes" id="UP000219573"/>
    </source>
</evidence>
<proteinExistence type="predicted"/>
<name>A0A285IJS2_9FIRM</name>
<dbReference type="AlphaFoldDB" id="A0A285IJS2"/>
<gene>
    <name evidence="1" type="ORF">SAMN06265827_1635</name>
</gene>
<protein>
    <submittedName>
        <fullName evidence="1">Uncharacterized protein</fullName>
    </submittedName>
</protein>
<accession>A0A285IJS2</accession>
<keyword evidence="2" id="KW-1185">Reference proteome</keyword>
<dbReference type="Proteomes" id="UP000219573">
    <property type="component" value="Unassembled WGS sequence"/>
</dbReference>
<dbReference type="EMBL" id="OBDZ01000063">
    <property type="protein sequence ID" value="SNY48007.1"/>
    <property type="molecule type" value="Genomic_DNA"/>
</dbReference>
<sequence length="61" mass="7040">MSQGAEKLSYLDTVDNKGNTIPSKKAEYLRQILKNEYGIATEEELEQELKLLQQRWLSLAI</sequence>
<dbReference type="RefSeq" id="WP_097019697.1">
    <property type="nucleotide sequence ID" value="NZ_OBDZ01000063.1"/>
</dbReference>
<reference evidence="2" key="1">
    <citation type="submission" date="2017-09" db="EMBL/GenBank/DDBJ databases">
        <authorList>
            <person name="Varghese N."/>
            <person name="Submissions S."/>
        </authorList>
    </citation>
    <scope>NUCLEOTIDE SEQUENCE [LARGE SCALE GENOMIC DNA]</scope>
    <source>
        <strain evidence="2">MSL47</strain>
    </source>
</reference>